<evidence type="ECO:0000313" key="1">
    <source>
        <dbReference type="EMBL" id="KNZ47694.1"/>
    </source>
</evidence>
<proteinExistence type="predicted"/>
<evidence type="ECO:0000313" key="2">
    <source>
        <dbReference type="Proteomes" id="UP000037035"/>
    </source>
</evidence>
<dbReference type="STRING" id="27349.A0A0L6UGK1"/>
<dbReference type="VEuPathDB" id="FungiDB:VP01_6211g1"/>
<dbReference type="Gene3D" id="2.60.120.260">
    <property type="entry name" value="Galactose-binding domain-like"/>
    <property type="match status" value="1"/>
</dbReference>
<sequence>MSPTNWLTTFERHQESLSSGDWITIYYSQVVVKINFNHGSPDLTWIYQIQIHGETVNRIDGLESFPKELDYVFPT</sequence>
<dbReference type="Proteomes" id="UP000037035">
    <property type="component" value="Unassembled WGS sequence"/>
</dbReference>
<keyword evidence="2" id="KW-1185">Reference proteome</keyword>
<comment type="caution">
    <text evidence="1">The sequence shown here is derived from an EMBL/GenBank/DDBJ whole genome shotgun (WGS) entry which is preliminary data.</text>
</comment>
<accession>A0A0L6UGK1</accession>
<reference evidence="1 2" key="1">
    <citation type="submission" date="2015-08" db="EMBL/GenBank/DDBJ databases">
        <title>Next Generation Sequencing and Analysis of the Genome of Puccinia sorghi L Schw, the Causal Agent of Maize Common Rust.</title>
        <authorList>
            <person name="Rochi L."/>
            <person name="Burguener G."/>
            <person name="Darino M."/>
            <person name="Turjanski A."/>
            <person name="Kreff E."/>
            <person name="Dieguez M.J."/>
            <person name="Sacco F."/>
        </authorList>
    </citation>
    <scope>NUCLEOTIDE SEQUENCE [LARGE SCALE GENOMIC DNA]</scope>
    <source>
        <strain evidence="1 2">RO10H11247</strain>
    </source>
</reference>
<dbReference type="AlphaFoldDB" id="A0A0L6UGK1"/>
<dbReference type="EMBL" id="LAVV01011510">
    <property type="protein sequence ID" value="KNZ47694.1"/>
    <property type="molecule type" value="Genomic_DNA"/>
</dbReference>
<dbReference type="OrthoDB" id="2505323at2759"/>
<gene>
    <name evidence="1" type="ORF">VP01_6211g1</name>
</gene>
<organism evidence="1 2">
    <name type="scientific">Puccinia sorghi</name>
    <dbReference type="NCBI Taxonomy" id="27349"/>
    <lineage>
        <taxon>Eukaryota</taxon>
        <taxon>Fungi</taxon>
        <taxon>Dikarya</taxon>
        <taxon>Basidiomycota</taxon>
        <taxon>Pucciniomycotina</taxon>
        <taxon>Pucciniomycetes</taxon>
        <taxon>Pucciniales</taxon>
        <taxon>Pucciniaceae</taxon>
        <taxon>Puccinia</taxon>
    </lineage>
</organism>
<protein>
    <submittedName>
        <fullName evidence="1">Uncharacterized protein</fullName>
    </submittedName>
</protein>
<name>A0A0L6UGK1_9BASI</name>